<evidence type="ECO:0000313" key="2">
    <source>
        <dbReference type="Proteomes" id="UP000318478"/>
    </source>
</evidence>
<reference evidence="1 2" key="1">
    <citation type="submission" date="2019-02" db="EMBL/GenBank/DDBJ databases">
        <title>Deep-cultivation of Planctomycetes and their phenomic and genomic characterization uncovers novel biology.</title>
        <authorList>
            <person name="Wiegand S."/>
            <person name="Jogler M."/>
            <person name="Boedeker C."/>
            <person name="Pinto D."/>
            <person name="Vollmers J."/>
            <person name="Rivas-Marin E."/>
            <person name="Kohn T."/>
            <person name="Peeters S.H."/>
            <person name="Heuer A."/>
            <person name="Rast P."/>
            <person name="Oberbeckmann S."/>
            <person name="Bunk B."/>
            <person name="Jeske O."/>
            <person name="Meyerdierks A."/>
            <person name="Storesund J.E."/>
            <person name="Kallscheuer N."/>
            <person name="Luecker S."/>
            <person name="Lage O.M."/>
            <person name="Pohl T."/>
            <person name="Merkel B.J."/>
            <person name="Hornburger P."/>
            <person name="Mueller R.-W."/>
            <person name="Bruemmer F."/>
            <person name="Labrenz M."/>
            <person name="Spormann A.M."/>
            <person name="Op Den Camp H."/>
            <person name="Overmann J."/>
            <person name="Amann R."/>
            <person name="Jetten M.S.M."/>
            <person name="Mascher T."/>
            <person name="Medema M.H."/>
            <person name="Devos D.P."/>
            <person name="Kaster A.-K."/>
            <person name="Ovreas L."/>
            <person name="Rohde M."/>
            <person name="Galperin M.Y."/>
            <person name="Jogler C."/>
        </authorList>
    </citation>
    <scope>NUCLEOTIDE SEQUENCE [LARGE SCALE GENOMIC DNA]</scope>
    <source>
        <strain evidence="1 2">Pla123a</strain>
    </source>
</reference>
<sequence>MLNLMVGLLNDGCSLWKPTPTLTGPAPKLIKLNLFWRTRVGRLRKALGGVKQVHRANLRRYDPVINLVGGKLKHISPNIASNNRGTVLPS</sequence>
<dbReference type="Proteomes" id="UP000318478">
    <property type="component" value="Unassembled WGS sequence"/>
</dbReference>
<dbReference type="AlphaFoldDB" id="A0A5C5ZGI7"/>
<keyword evidence="2" id="KW-1185">Reference proteome</keyword>
<protein>
    <submittedName>
        <fullName evidence="1">Uncharacterized protein</fullName>
    </submittedName>
</protein>
<accession>A0A5C5ZGI7</accession>
<proteinExistence type="predicted"/>
<gene>
    <name evidence="1" type="ORF">Pla123a_04800</name>
</gene>
<evidence type="ECO:0000313" key="1">
    <source>
        <dbReference type="EMBL" id="TWT85673.1"/>
    </source>
</evidence>
<name>A0A5C5ZGI7_9BACT</name>
<comment type="caution">
    <text evidence="1">The sequence shown here is derived from an EMBL/GenBank/DDBJ whole genome shotgun (WGS) entry which is preliminary data.</text>
</comment>
<organism evidence="1 2">
    <name type="scientific">Posidoniimonas polymericola</name>
    <dbReference type="NCBI Taxonomy" id="2528002"/>
    <lineage>
        <taxon>Bacteria</taxon>
        <taxon>Pseudomonadati</taxon>
        <taxon>Planctomycetota</taxon>
        <taxon>Planctomycetia</taxon>
        <taxon>Pirellulales</taxon>
        <taxon>Lacipirellulaceae</taxon>
        <taxon>Posidoniimonas</taxon>
    </lineage>
</organism>
<dbReference type="EMBL" id="SJPO01000001">
    <property type="protein sequence ID" value="TWT85673.1"/>
    <property type="molecule type" value="Genomic_DNA"/>
</dbReference>